<keyword evidence="3" id="KW-1185">Reference proteome</keyword>
<sequence>MNGTNAPPPGATAPSEMTLHIRLRFSDRHGITFDPPQFELPVSSAAATAAGLPAPAALPAPMTPTSPPTVPGGAADAAAAATAAGARWREYDAPTHSRTNGYDTSAHSRTREYDAPASSRMEVDNYPAPPPRPREYDTSAQSRSRESDASAPARSNGFTALLPTPRLPWSPSTSTIGTHRQAMSPSLRPRDGHRDDAASARTDYSTPAHMDRQRDTDYTTRADSHRDTRTDHYHDSDYTTRADPLRDTHTDPRDTYTDHQRDTRAGHPRDTHDTPDLWRRFEHFAVAFPVPRAVPTRPRPRPTATGGRGGGGASRRSSHSRSRSRSRSRGRSRAPKGAGGAAAGTARRGHDAYDAQPNLVQVSNLPYKEPIDNLIDFVHDRAGQVESCRRMFRLVAVDPLQYSYAGYGGDDWRGGVVRPMSIHAGLVCFSTGLF</sequence>
<reference evidence="2 3" key="1">
    <citation type="submission" date="2009-11" db="EMBL/GenBank/DDBJ databases">
        <title>Annotation of Allomyces macrogynus ATCC 38327.</title>
        <authorList>
            <consortium name="The Broad Institute Genome Sequencing Platform"/>
            <person name="Russ C."/>
            <person name="Cuomo C."/>
            <person name="Burger G."/>
            <person name="Gray M.W."/>
            <person name="Holland P.W.H."/>
            <person name="King N."/>
            <person name="Lang F.B.F."/>
            <person name="Roger A.J."/>
            <person name="Ruiz-Trillo I."/>
            <person name="Young S.K."/>
            <person name="Zeng Q."/>
            <person name="Gargeya S."/>
            <person name="Fitzgerald M."/>
            <person name="Haas B."/>
            <person name="Abouelleil A."/>
            <person name="Alvarado L."/>
            <person name="Arachchi H.M."/>
            <person name="Berlin A."/>
            <person name="Chapman S.B."/>
            <person name="Gearin G."/>
            <person name="Goldberg J."/>
            <person name="Griggs A."/>
            <person name="Gujja S."/>
            <person name="Hansen M."/>
            <person name="Heiman D."/>
            <person name="Howarth C."/>
            <person name="Larimer J."/>
            <person name="Lui A."/>
            <person name="MacDonald P.J.P."/>
            <person name="McCowen C."/>
            <person name="Montmayeur A."/>
            <person name="Murphy C."/>
            <person name="Neiman D."/>
            <person name="Pearson M."/>
            <person name="Priest M."/>
            <person name="Roberts A."/>
            <person name="Saif S."/>
            <person name="Shea T."/>
            <person name="Sisk P."/>
            <person name="Stolte C."/>
            <person name="Sykes S."/>
            <person name="Wortman J."/>
            <person name="Nusbaum C."/>
            <person name="Birren B."/>
        </authorList>
    </citation>
    <scope>NUCLEOTIDE SEQUENCE [LARGE SCALE GENOMIC DNA]</scope>
    <source>
        <strain evidence="2 3">ATCC 38327</strain>
    </source>
</reference>
<dbReference type="Proteomes" id="UP000054350">
    <property type="component" value="Unassembled WGS sequence"/>
</dbReference>
<dbReference type="VEuPathDB" id="FungiDB:AMAG_20306"/>
<dbReference type="EMBL" id="GG745367">
    <property type="protein sequence ID" value="KNE70667.1"/>
    <property type="molecule type" value="Genomic_DNA"/>
</dbReference>
<dbReference type="AlphaFoldDB" id="A0A0L0T7E1"/>
<evidence type="ECO:0000313" key="2">
    <source>
        <dbReference type="EMBL" id="KNE70667.1"/>
    </source>
</evidence>
<feature type="compositionally biased region" description="Polar residues" evidence="1">
    <location>
        <begin position="170"/>
        <end position="184"/>
    </location>
</feature>
<evidence type="ECO:0000256" key="1">
    <source>
        <dbReference type="SAM" id="MobiDB-lite"/>
    </source>
</evidence>
<feature type="compositionally biased region" description="Basic and acidic residues" evidence="1">
    <location>
        <begin position="188"/>
        <end position="198"/>
    </location>
</feature>
<protein>
    <submittedName>
        <fullName evidence="2">Uncharacterized protein</fullName>
    </submittedName>
</protein>
<organism evidence="2 3">
    <name type="scientific">Allomyces macrogynus (strain ATCC 38327)</name>
    <name type="common">Allomyces javanicus var. macrogynus</name>
    <dbReference type="NCBI Taxonomy" id="578462"/>
    <lineage>
        <taxon>Eukaryota</taxon>
        <taxon>Fungi</taxon>
        <taxon>Fungi incertae sedis</taxon>
        <taxon>Blastocladiomycota</taxon>
        <taxon>Blastocladiomycetes</taxon>
        <taxon>Blastocladiales</taxon>
        <taxon>Blastocladiaceae</taxon>
        <taxon>Allomyces</taxon>
    </lineage>
</organism>
<feature type="region of interest" description="Disordered" evidence="1">
    <location>
        <begin position="289"/>
        <end position="354"/>
    </location>
</feature>
<feature type="compositionally biased region" description="Polar residues" evidence="1">
    <location>
        <begin position="96"/>
        <end position="107"/>
    </location>
</feature>
<accession>A0A0L0T7E1</accession>
<feature type="compositionally biased region" description="Basic residues" evidence="1">
    <location>
        <begin position="316"/>
        <end position="334"/>
    </location>
</feature>
<dbReference type="OrthoDB" id="10575065at2759"/>
<feature type="compositionally biased region" description="Basic and acidic residues" evidence="1">
    <location>
        <begin position="132"/>
        <end position="148"/>
    </location>
</feature>
<name>A0A0L0T7E1_ALLM3</name>
<feature type="region of interest" description="Disordered" evidence="1">
    <location>
        <begin position="54"/>
        <end position="275"/>
    </location>
</feature>
<feature type="compositionally biased region" description="Low complexity" evidence="1">
    <location>
        <begin position="71"/>
        <end position="86"/>
    </location>
</feature>
<reference evidence="3" key="2">
    <citation type="submission" date="2009-11" db="EMBL/GenBank/DDBJ databases">
        <title>The Genome Sequence of Allomyces macrogynus strain ATCC 38327.</title>
        <authorList>
            <consortium name="The Broad Institute Genome Sequencing Platform"/>
            <person name="Russ C."/>
            <person name="Cuomo C."/>
            <person name="Shea T."/>
            <person name="Young S.K."/>
            <person name="Zeng Q."/>
            <person name="Koehrsen M."/>
            <person name="Haas B."/>
            <person name="Borodovsky M."/>
            <person name="Guigo R."/>
            <person name="Alvarado L."/>
            <person name="Berlin A."/>
            <person name="Borenstein D."/>
            <person name="Chen Z."/>
            <person name="Engels R."/>
            <person name="Freedman E."/>
            <person name="Gellesch M."/>
            <person name="Goldberg J."/>
            <person name="Griggs A."/>
            <person name="Gujja S."/>
            <person name="Heiman D."/>
            <person name="Hepburn T."/>
            <person name="Howarth C."/>
            <person name="Jen D."/>
            <person name="Larson L."/>
            <person name="Lewis B."/>
            <person name="Mehta T."/>
            <person name="Park D."/>
            <person name="Pearson M."/>
            <person name="Roberts A."/>
            <person name="Saif S."/>
            <person name="Shenoy N."/>
            <person name="Sisk P."/>
            <person name="Stolte C."/>
            <person name="Sykes S."/>
            <person name="Walk T."/>
            <person name="White J."/>
            <person name="Yandava C."/>
            <person name="Burger G."/>
            <person name="Gray M.W."/>
            <person name="Holland P.W.H."/>
            <person name="King N."/>
            <person name="Lang F.B.F."/>
            <person name="Roger A.J."/>
            <person name="Ruiz-Trillo I."/>
            <person name="Lander E."/>
            <person name="Nusbaum C."/>
        </authorList>
    </citation>
    <scope>NUCLEOTIDE SEQUENCE [LARGE SCALE GENOMIC DNA]</scope>
    <source>
        <strain evidence="3">ATCC 38327</strain>
    </source>
</reference>
<feature type="compositionally biased region" description="Pro residues" evidence="1">
    <location>
        <begin position="56"/>
        <end position="70"/>
    </location>
</feature>
<proteinExistence type="predicted"/>
<gene>
    <name evidence="2" type="ORF">AMAG_20306</name>
</gene>
<feature type="compositionally biased region" description="Basic and acidic residues" evidence="1">
    <location>
        <begin position="209"/>
        <end position="275"/>
    </location>
</feature>
<evidence type="ECO:0000313" key="3">
    <source>
        <dbReference type="Proteomes" id="UP000054350"/>
    </source>
</evidence>